<comment type="function">
    <text evidence="3">Catalyzes a proton abstraction reaction that results in 2,5-elimination of pyruvate from 2-succinyl-5-enolpyruvyl-6-hydroxy-3-cyclohexene-1-carboxylate (SEPHCHC) and the formation of 2-succinyl-6-hydroxy-2,4-cyclohexadiene-1-carboxylate (SHCHC).</text>
</comment>
<accession>A0ABQ1NP60</accession>
<protein>
    <recommendedName>
        <fullName evidence="3">Putative 2-succinyl-6-hydroxy-2,4-cyclohexadiene-1-carboxylate synthase</fullName>
        <shortName evidence="3">SHCHC synthase</shortName>
        <ecNumber evidence="3">4.2.99.20</ecNumber>
    </recommendedName>
</protein>
<keyword evidence="2 3" id="KW-0456">Lyase</keyword>
<comment type="similarity">
    <text evidence="3">Belongs to the AB hydrolase superfamily. MenH family.</text>
</comment>
<evidence type="ECO:0000313" key="5">
    <source>
        <dbReference type="EMBL" id="GGC81183.1"/>
    </source>
</evidence>
<dbReference type="EC" id="4.2.99.20" evidence="3"/>
<dbReference type="PRINTS" id="PR00412">
    <property type="entry name" value="EPOXHYDRLASE"/>
</dbReference>
<dbReference type="PANTHER" id="PTHR42916:SF1">
    <property type="entry name" value="PROTEIN PHYLLO, CHLOROPLASTIC"/>
    <property type="match status" value="1"/>
</dbReference>
<evidence type="ECO:0000259" key="4">
    <source>
        <dbReference type="Pfam" id="PF00561"/>
    </source>
</evidence>
<dbReference type="Gene3D" id="3.40.50.1820">
    <property type="entry name" value="alpha/beta hydrolase"/>
    <property type="match status" value="1"/>
</dbReference>
<dbReference type="InterPro" id="IPR022485">
    <property type="entry name" value="SHCHC_synthase_MenH"/>
</dbReference>
<dbReference type="NCBIfam" id="TIGR03695">
    <property type="entry name" value="menH_SHCHC"/>
    <property type="match status" value="1"/>
</dbReference>
<dbReference type="SUPFAM" id="SSF53474">
    <property type="entry name" value="alpha/beta-Hydrolases"/>
    <property type="match status" value="1"/>
</dbReference>
<dbReference type="Proteomes" id="UP000619534">
    <property type="component" value="Unassembled WGS sequence"/>
</dbReference>
<dbReference type="EMBL" id="BMCJ01000002">
    <property type="protein sequence ID" value="GGC81183.1"/>
    <property type="molecule type" value="Genomic_DNA"/>
</dbReference>
<keyword evidence="1 3" id="KW-0474">Menaquinone biosynthesis</keyword>
<dbReference type="RefSeq" id="WP_062440754.1">
    <property type="nucleotide sequence ID" value="NZ_BMCJ01000002.1"/>
</dbReference>
<evidence type="ECO:0000256" key="3">
    <source>
        <dbReference type="HAMAP-Rule" id="MF_01660"/>
    </source>
</evidence>
<dbReference type="PRINTS" id="PR00111">
    <property type="entry name" value="ABHYDROLASE"/>
</dbReference>
<organism evidence="5 6">
    <name type="scientific">Thalassobacillus devorans</name>
    <dbReference type="NCBI Taxonomy" id="279813"/>
    <lineage>
        <taxon>Bacteria</taxon>
        <taxon>Bacillati</taxon>
        <taxon>Bacillota</taxon>
        <taxon>Bacilli</taxon>
        <taxon>Bacillales</taxon>
        <taxon>Bacillaceae</taxon>
        <taxon>Thalassobacillus</taxon>
    </lineage>
</organism>
<feature type="domain" description="AB hydrolase-1" evidence="4">
    <location>
        <begin position="20"/>
        <end position="254"/>
    </location>
</feature>
<sequence>MYYTIDGTKYWVEINGQGLPMMFLHGFTGSTRTWDDVAGLLIKKGFQVITIDLPGHGKTIYNTGHKLSMKRACHDLKSLADELNLSTFNLTGYSMGGRTALSFAALYPDYIAQLILESASPGLESNEDQQARISKDERLAKKLEDEGILSFVDFWENLPLFDSQRRLPEKVKRKIREERLSQSADGLALSLRGMGTGVQPSWWERLEQLELPVQLIVGESDKKFVSINERMKSKISDSSLHVIREAGHAVHVEQPKLFAEIVSEFVLE</sequence>
<dbReference type="InterPro" id="IPR000639">
    <property type="entry name" value="Epox_hydrolase-like"/>
</dbReference>
<dbReference type="Pfam" id="PF00561">
    <property type="entry name" value="Abhydrolase_1"/>
    <property type="match status" value="1"/>
</dbReference>
<gene>
    <name evidence="3 5" type="primary">menH</name>
    <name evidence="5" type="ORF">GCM10007216_09640</name>
</gene>
<proteinExistence type="inferred from homology"/>
<dbReference type="HAMAP" id="MF_01660">
    <property type="entry name" value="MenH"/>
    <property type="match status" value="1"/>
</dbReference>
<dbReference type="InterPro" id="IPR000073">
    <property type="entry name" value="AB_hydrolase_1"/>
</dbReference>
<comment type="caution">
    <text evidence="5">The sequence shown here is derived from an EMBL/GenBank/DDBJ whole genome shotgun (WGS) entry which is preliminary data.</text>
</comment>
<comment type="pathway">
    <text evidence="3">Quinol/quinone metabolism; menaquinone biosynthesis.</text>
</comment>
<comment type="pathway">
    <text evidence="3">Quinol/quinone metabolism; 1,4-dihydroxy-2-naphthoate biosynthesis; 1,4-dihydroxy-2-naphthoate from chorismate: step 3/7.</text>
</comment>
<keyword evidence="6" id="KW-1185">Reference proteome</keyword>
<reference evidence="6" key="1">
    <citation type="journal article" date="2019" name="Int. J. Syst. Evol. Microbiol.">
        <title>The Global Catalogue of Microorganisms (GCM) 10K type strain sequencing project: providing services to taxonomists for standard genome sequencing and annotation.</title>
        <authorList>
            <consortium name="The Broad Institute Genomics Platform"/>
            <consortium name="The Broad Institute Genome Sequencing Center for Infectious Disease"/>
            <person name="Wu L."/>
            <person name="Ma J."/>
        </authorList>
    </citation>
    <scope>NUCLEOTIDE SEQUENCE [LARGE SCALE GENOMIC DNA]</scope>
    <source>
        <strain evidence="6">CCM 7282</strain>
    </source>
</reference>
<comment type="catalytic activity">
    <reaction evidence="3">
        <text>5-enolpyruvoyl-6-hydroxy-2-succinyl-cyclohex-3-ene-1-carboxylate = (1R,6R)-6-hydroxy-2-succinyl-cyclohexa-2,4-diene-1-carboxylate + pyruvate</text>
        <dbReference type="Rhea" id="RHEA:25597"/>
        <dbReference type="ChEBI" id="CHEBI:15361"/>
        <dbReference type="ChEBI" id="CHEBI:58689"/>
        <dbReference type="ChEBI" id="CHEBI:58818"/>
        <dbReference type="EC" id="4.2.99.20"/>
    </reaction>
</comment>
<evidence type="ECO:0000256" key="2">
    <source>
        <dbReference type="ARBA" id="ARBA00023239"/>
    </source>
</evidence>
<evidence type="ECO:0000256" key="1">
    <source>
        <dbReference type="ARBA" id="ARBA00022428"/>
    </source>
</evidence>
<comment type="subunit">
    <text evidence="3">Monomer.</text>
</comment>
<name>A0ABQ1NP60_9BACI</name>
<dbReference type="InterPro" id="IPR029058">
    <property type="entry name" value="AB_hydrolase_fold"/>
</dbReference>
<evidence type="ECO:0000313" key="6">
    <source>
        <dbReference type="Proteomes" id="UP000619534"/>
    </source>
</evidence>
<dbReference type="PANTHER" id="PTHR42916">
    <property type="entry name" value="2-SUCCINYL-5-ENOLPYRUVYL-6-HYDROXY-3-CYCLOHEXENE-1-CARBOXYLATE SYNTHASE"/>
    <property type="match status" value="1"/>
</dbReference>